<dbReference type="GO" id="GO:0005829">
    <property type="term" value="C:cytosol"/>
    <property type="evidence" value="ECO:0007669"/>
    <property type="project" value="TreeGrafter"/>
</dbReference>
<keyword evidence="8" id="KW-1185">Reference proteome</keyword>
<dbReference type="InterPro" id="IPR003761">
    <property type="entry name" value="Exonuc_VII_S"/>
</dbReference>
<dbReference type="AlphaFoldDB" id="A0A1H9A880"/>
<dbReference type="HAMAP" id="MF_00337">
    <property type="entry name" value="Exonuc_7_S"/>
    <property type="match status" value="1"/>
</dbReference>
<organism evidence="7 8">
    <name type="scientific">Piscibacillus halophilus</name>
    <dbReference type="NCBI Taxonomy" id="571933"/>
    <lineage>
        <taxon>Bacteria</taxon>
        <taxon>Bacillati</taxon>
        <taxon>Bacillota</taxon>
        <taxon>Bacilli</taxon>
        <taxon>Bacillales</taxon>
        <taxon>Bacillaceae</taxon>
        <taxon>Piscibacillus</taxon>
    </lineage>
</organism>
<gene>
    <name evidence="6" type="primary">xseB</name>
    <name evidence="7" type="ORF">SAMN05216362_102185</name>
</gene>
<dbReference type="Gene3D" id="1.10.287.1040">
    <property type="entry name" value="Exonuclease VII, small subunit"/>
    <property type="match status" value="1"/>
</dbReference>
<keyword evidence="4 6" id="KW-0378">Hydrolase</keyword>
<evidence type="ECO:0000313" key="8">
    <source>
        <dbReference type="Proteomes" id="UP000199427"/>
    </source>
</evidence>
<evidence type="ECO:0000256" key="5">
    <source>
        <dbReference type="ARBA" id="ARBA00022839"/>
    </source>
</evidence>
<dbReference type="EMBL" id="FOES01000002">
    <property type="protein sequence ID" value="SEP72864.1"/>
    <property type="molecule type" value="Genomic_DNA"/>
</dbReference>
<dbReference type="Pfam" id="PF02609">
    <property type="entry name" value="Exonuc_VII_S"/>
    <property type="match status" value="1"/>
</dbReference>
<evidence type="ECO:0000256" key="1">
    <source>
        <dbReference type="ARBA" id="ARBA00009998"/>
    </source>
</evidence>
<dbReference type="OrthoDB" id="9798666at2"/>
<comment type="subunit">
    <text evidence="6">Heterooligomer composed of large and small subunits.</text>
</comment>
<dbReference type="PANTHER" id="PTHR34137">
    <property type="entry name" value="EXODEOXYRIBONUCLEASE 7 SMALL SUBUNIT"/>
    <property type="match status" value="1"/>
</dbReference>
<dbReference type="PIRSF" id="PIRSF006488">
    <property type="entry name" value="Exonuc_VII_S"/>
    <property type="match status" value="1"/>
</dbReference>
<sequence length="83" mass="9689">MSDVNQEQELTFEQAMQKLEGIVDKLEEGDVPLEKAIEYYKEGMKLSNFCHNKLQSVEEEITEIMKDSGETESYHLEEESNRD</sequence>
<dbReference type="EC" id="3.1.11.6" evidence="6"/>
<dbReference type="GO" id="GO:0008855">
    <property type="term" value="F:exodeoxyribonuclease VII activity"/>
    <property type="evidence" value="ECO:0007669"/>
    <property type="project" value="UniProtKB-UniRule"/>
</dbReference>
<accession>A0A1H9A880</accession>
<dbReference type="PANTHER" id="PTHR34137:SF1">
    <property type="entry name" value="EXODEOXYRIBONUCLEASE 7 SMALL SUBUNIT"/>
    <property type="match status" value="1"/>
</dbReference>
<comment type="subcellular location">
    <subcellularLocation>
        <location evidence="6">Cytoplasm</location>
    </subcellularLocation>
</comment>
<dbReference type="InterPro" id="IPR037004">
    <property type="entry name" value="Exonuc_VII_ssu_sf"/>
</dbReference>
<proteinExistence type="inferred from homology"/>
<keyword evidence="5 6" id="KW-0269">Exonuclease</keyword>
<keyword evidence="2 6" id="KW-0963">Cytoplasm</keyword>
<evidence type="ECO:0000256" key="4">
    <source>
        <dbReference type="ARBA" id="ARBA00022801"/>
    </source>
</evidence>
<reference evidence="7 8" key="1">
    <citation type="submission" date="2016-10" db="EMBL/GenBank/DDBJ databases">
        <authorList>
            <person name="de Groot N.N."/>
        </authorList>
    </citation>
    <scope>NUCLEOTIDE SEQUENCE [LARGE SCALE GENOMIC DNA]</scope>
    <source>
        <strain evidence="7 8">DSM 21633</strain>
    </source>
</reference>
<evidence type="ECO:0000313" key="7">
    <source>
        <dbReference type="EMBL" id="SEP72864.1"/>
    </source>
</evidence>
<dbReference type="GO" id="GO:0009318">
    <property type="term" value="C:exodeoxyribonuclease VII complex"/>
    <property type="evidence" value="ECO:0007669"/>
    <property type="project" value="UniProtKB-UniRule"/>
</dbReference>
<keyword evidence="3 6" id="KW-0540">Nuclease</keyword>
<evidence type="ECO:0000256" key="2">
    <source>
        <dbReference type="ARBA" id="ARBA00022490"/>
    </source>
</evidence>
<name>A0A1H9A880_9BACI</name>
<protein>
    <recommendedName>
        <fullName evidence="6">Exodeoxyribonuclease 7 small subunit</fullName>
        <ecNumber evidence="6">3.1.11.6</ecNumber>
    </recommendedName>
    <alternativeName>
        <fullName evidence="6">Exodeoxyribonuclease VII small subunit</fullName>
        <shortName evidence="6">Exonuclease VII small subunit</shortName>
    </alternativeName>
</protein>
<dbReference type="Proteomes" id="UP000199427">
    <property type="component" value="Unassembled WGS sequence"/>
</dbReference>
<dbReference type="STRING" id="571933.SAMN05216362_102185"/>
<comment type="function">
    <text evidence="6">Bidirectionally degrades single-stranded DNA into large acid-insoluble oligonucleotides, which are then degraded further into small acid-soluble oligonucleotides.</text>
</comment>
<dbReference type="NCBIfam" id="TIGR01280">
    <property type="entry name" value="xseB"/>
    <property type="match status" value="1"/>
</dbReference>
<evidence type="ECO:0000256" key="6">
    <source>
        <dbReference type="HAMAP-Rule" id="MF_00337"/>
    </source>
</evidence>
<comment type="similarity">
    <text evidence="1 6">Belongs to the XseB family.</text>
</comment>
<dbReference type="RefSeq" id="WP_091772362.1">
    <property type="nucleotide sequence ID" value="NZ_CAESCL010000027.1"/>
</dbReference>
<comment type="catalytic activity">
    <reaction evidence="6">
        <text>Exonucleolytic cleavage in either 5'- to 3'- or 3'- to 5'-direction to yield nucleoside 5'-phosphates.</text>
        <dbReference type="EC" id="3.1.11.6"/>
    </reaction>
</comment>
<dbReference type="GO" id="GO:0006308">
    <property type="term" value="P:DNA catabolic process"/>
    <property type="evidence" value="ECO:0007669"/>
    <property type="project" value="UniProtKB-UniRule"/>
</dbReference>
<dbReference type="SUPFAM" id="SSF116842">
    <property type="entry name" value="XseB-like"/>
    <property type="match status" value="1"/>
</dbReference>
<evidence type="ECO:0000256" key="3">
    <source>
        <dbReference type="ARBA" id="ARBA00022722"/>
    </source>
</evidence>